<evidence type="ECO:0000256" key="1">
    <source>
        <dbReference type="SAM" id="Phobius"/>
    </source>
</evidence>
<gene>
    <name evidence="2" type="ORF">V0U79_00040</name>
</gene>
<keyword evidence="3" id="KW-1185">Reference proteome</keyword>
<organism evidence="2 3">
    <name type="scientific">Hyphobacterium lacteum</name>
    <dbReference type="NCBI Taxonomy" id="3116575"/>
    <lineage>
        <taxon>Bacteria</taxon>
        <taxon>Pseudomonadati</taxon>
        <taxon>Pseudomonadota</taxon>
        <taxon>Alphaproteobacteria</taxon>
        <taxon>Maricaulales</taxon>
        <taxon>Maricaulaceae</taxon>
        <taxon>Hyphobacterium</taxon>
    </lineage>
</organism>
<dbReference type="Proteomes" id="UP001354971">
    <property type="component" value="Unassembled WGS sequence"/>
</dbReference>
<feature type="transmembrane region" description="Helical" evidence="1">
    <location>
        <begin position="15"/>
        <end position="33"/>
    </location>
</feature>
<proteinExistence type="predicted"/>
<keyword evidence="1" id="KW-0472">Membrane</keyword>
<accession>A0ABU7LMB6</accession>
<comment type="caution">
    <text evidence="2">The sequence shown here is derived from an EMBL/GenBank/DDBJ whole genome shotgun (WGS) entry which is preliminary data.</text>
</comment>
<dbReference type="RefSeq" id="WP_330197407.1">
    <property type="nucleotide sequence ID" value="NZ_JAZDRP010000001.1"/>
</dbReference>
<evidence type="ECO:0000313" key="2">
    <source>
        <dbReference type="EMBL" id="MEE2524739.1"/>
    </source>
</evidence>
<dbReference type="EMBL" id="JAZDRP010000001">
    <property type="protein sequence ID" value="MEE2524739.1"/>
    <property type="molecule type" value="Genomic_DNA"/>
</dbReference>
<keyword evidence="1" id="KW-1133">Transmembrane helix</keyword>
<protein>
    <submittedName>
        <fullName evidence="2">Uncharacterized protein</fullName>
    </submittedName>
</protein>
<reference evidence="2 3" key="1">
    <citation type="submission" date="2024-01" db="EMBL/GenBank/DDBJ databases">
        <title>Hyphobacterium bacterium isolated from marine sediment.</title>
        <authorList>
            <person name="Zhao S."/>
        </authorList>
    </citation>
    <scope>NUCLEOTIDE SEQUENCE [LARGE SCALE GENOMIC DNA]</scope>
    <source>
        <strain evidence="3">HN65</strain>
    </source>
</reference>
<keyword evidence="1" id="KW-0812">Transmembrane</keyword>
<sequence>MILRRLSEHVREQNWTAIALDFLVVVLGVFIGLQAQQWNERRMDAARGQAYLHSLASDFDVITARLEDGQATFRISVESAELLLLALAVHNGESDAPMPSEDDLAGAAIGIGAGRVPSGPAATFEEMVSRGDLALLQNTELRNLLFEYAEFASIARDAWRTIRQEYVENRTAMGGLVQVDIGFEENGDTTTSPTAFDDQRFFSDPDIPGHLTMIQMVQLNNYQLLVTQLRIAEEIEALIAEELGETVTD</sequence>
<name>A0ABU7LMB6_9PROT</name>
<evidence type="ECO:0000313" key="3">
    <source>
        <dbReference type="Proteomes" id="UP001354971"/>
    </source>
</evidence>